<reference evidence="1 2" key="1">
    <citation type="journal article" date="2010" name="Stand. Genomic Sci.">
        <title>Complete genome sequence of Rhizobium leguminosarum bv. trifolii strain WSM1325, an effective microsymbiont of annual Mediterranean clovers.</title>
        <authorList>
            <person name="Reeve W."/>
            <person name="O'Hara G."/>
            <person name="Chain P."/>
            <person name="Ardley J."/>
            <person name="Brau L."/>
            <person name="Nandesena K."/>
            <person name="Tiwari R."/>
            <person name="Copeland A."/>
            <person name="Nolan M."/>
            <person name="Han C."/>
            <person name="Brettin T."/>
            <person name="Land M."/>
            <person name="Ovchinikova G."/>
            <person name="Ivanova N."/>
            <person name="Mavromatis K."/>
            <person name="Markowitz V."/>
            <person name="Kyrpides N."/>
            <person name="Melino V."/>
            <person name="Denton M."/>
            <person name="Yates R."/>
            <person name="Howieson J."/>
        </authorList>
    </citation>
    <scope>NUCLEOTIDE SEQUENCE [LARGE SCALE GENOMIC DNA]</scope>
    <source>
        <strain evidence="2">WSM1325</strain>
        <plasmid evidence="2">Plasmid pR132505</plasmid>
    </source>
</reference>
<dbReference type="AlphaFoldDB" id="C6BB52"/>
<organism evidence="1 2">
    <name type="scientific">Rhizobium leguminosarum bv. trifolii (strain WSM1325)</name>
    <dbReference type="NCBI Taxonomy" id="395491"/>
    <lineage>
        <taxon>Bacteria</taxon>
        <taxon>Pseudomonadati</taxon>
        <taxon>Pseudomonadota</taxon>
        <taxon>Alphaproteobacteria</taxon>
        <taxon>Hyphomicrobiales</taxon>
        <taxon>Rhizobiaceae</taxon>
        <taxon>Rhizobium/Agrobacterium group</taxon>
        <taxon>Rhizobium</taxon>
    </lineage>
</organism>
<proteinExistence type="predicted"/>
<dbReference type="EMBL" id="CP001627">
    <property type="protein sequence ID" value="ACS61310.1"/>
    <property type="molecule type" value="Genomic_DNA"/>
</dbReference>
<keyword evidence="1" id="KW-0614">Plasmid</keyword>
<geneLocation type="plasmid" evidence="1 2">
    <name>pR132505</name>
</geneLocation>
<dbReference type="KEGG" id="rlg:Rleg_6570"/>
<protein>
    <submittedName>
        <fullName evidence="1">Uncharacterized protein</fullName>
    </submittedName>
</protein>
<sequence length="321" mass="35428">MNAADLVNDDPSQVLDENSDLFLMQKIFNATSSSRRVFSEVHFHDPEDPNLTIGMGHWIGGNIADLFHRLNEDAQVWKTLTEIWSAALSEDAWRQFHNETGISERGASGLSAGLESTLCVSHPIKTCVENNLLRWASRVREGFNDEKHWFTAGWKQISRSESVAATQLAFWADGVLVQGVDGAHARGIHTRGGVASVISACSSGLGSTMFGIGVTETKASNGGISRRWSLTEVPDSARPIGRSNLSDQRLLEDWRALVAWQYYAISKGKIRDRMKAIWKAYYEGSWGGLNEGSLAAATDIPRHLGRAMNDAPFDFSVIFRS</sequence>
<dbReference type="OrthoDB" id="8481705at2"/>
<evidence type="ECO:0000313" key="1">
    <source>
        <dbReference type="EMBL" id="ACS61310.1"/>
    </source>
</evidence>
<name>C6BB52_RHILS</name>
<accession>C6BB52</accession>
<gene>
    <name evidence="1" type="ordered locus">Rleg_6570</name>
</gene>
<dbReference type="Proteomes" id="UP000002256">
    <property type="component" value="Plasmid pR132505"/>
</dbReference>
<dbReference type="HOGENOM" id="CLU_865657_0_0_5"/>
<evidence type="ECO:0000313" key="2">
    <source>
        <dbReference type="Proteomes" id="UP000002256"/>
    </source>
</evidence>